<keyword evidence="2" id="KW-1185">Reference proteome</keyword>
<dbReference type="Proteomes" id="UP000198662">
    <property type="component" value="Unassembled WGS sequence"/>
</dbReference>
<dbReference type="EMBL" id="FNGF01000001">
    <property type="protein sequence ID" value="SDK53383.1"/>
    <property type="molecule type" value="Genomic_DNA"/>
</dbReference>
<protein>
    <recommendedName>
        <fullName evidence="3">Glyoxalase/Bleomycin resistance protein/Dioxygenase superfamily protein</fullName>
    </recommendedName>
</protein>
<sequence length="59" mass="6719">MLDGRPWGLTHAARPIRGNTVCDAGVAVVRNATYHLRVRHRTLFLRDPEGNLIEVYAEY</sequence>
<proteinExistence type="predicted"/>
<name>A0A1G9CNU3_9ACTN</name>
<reference evidence="2" key="1">
    <citation type="submission" date="2016-10" db="EMBL/GenBank/DDBJ databases">
        <authorList>
            <person name="Varghese N."/>
            <person name="Submissions S."/>
        </authorList>
    </citation>
    <scope>NUCLEOTIDE SEQUENCE [LARGE SCALE GENOMIC DNA]</scope>
    <source>
        <strain evidence="2">CGMCC 4.3147</strain>
    </source>
</reference>
<organism evidence="1 2">
    <name type="scientific">Glycomyces sambucus</name>
    <dbReference type="NCBI Taxonomy" id="380244"/>
    <lineage>
        <taxon>Bacteria</taxon>
        <taxon>Bacillati</taxon>
        <taxon>Actinomycetota</taxon>
        <taxon>Actinomycetes</taxon>
        <taxon>Glycomycetales</taxon>
        <taxon>Glycomycetaceae</taxon>
        <taxon>Glycomyces</taxon>
    </lineage>
</organism>
<evidence type="ECO:0000313" key="1">
    <source>
        <dbReference type="EMBL" id="SDK53383.1"/>
    </source>
</evidence>
<evidence type="ECO:0008006" key="3">
    <source>
        <dbReference type="Google" id="ProtNLM"/>
    </source>
</evidence>
<dbReference type="AlphaFoldDB" id="A0A1G9CNU3"/>
<dbReference type="SUPFAM" id="SSF54593">
    <property type="entry name" value="Glyoxalase/Bleomycin resistance protein/Dihydroxybiphenyl dioxygenase"/>
    <property type="match status" value="1"/>
</dbReference>
<gene>
    <name evidence="1" type="ORF">SAMN05216298_0442</name>
</gene>
<accession>A0A1G9CNU3</accession>
<dbReference type="Gene3D" id="3.10.180.10">
    <property type="entry name" value="2,3-Dihydroxybiphenyl 1,2-Dioxygenase, domain 1"/>
    <property type="match status" value="1"/>
</dbReference>
<evidence type="ECO:0000313" key="2">
    <source>
        <dbReference type="Proteomes" id="UP000198662"/>
    </source>
</evidence>
<dbReference type="InterPro" id="IPR029068">
    <property type="entry name" value="Glyas_Bleomycin-R_OHBP_Dase"/>
</dbReference>
<dbReference type="STRING" id="380244.SAMN05216298_0442"/>